<proteinExistence type="predicted"/>
<dbReference type="HOGENOM" id="CLU_2654168_0_0_1"/>
<dbReference type="InParanoid" id="A0A067M0X6"/>
<evidence type="ECO:0000313" key="2">
    <source>
        <dbReference type="Proteomes" id="UP000027195"/>
    </source>
</evidence>
<reference evidence="2" key="1">
    <citation type="journal article" date="2014" name="Proc. Natl. Acad. Sci. U.S.A.">
        <title>Extensive sampling of basidiomycete genomes demonstrates inadequacy of the white-rot/brown-rot paradigm for wood decay fungi.</title>
        <authorList>
            <person name="Riley R."/>
            <person name="Salamov A.A."/>
            <person name="Brown D.W."/>
            <person name="Nagy L.G."/>
            <person name="Floudas D."/>
            <person name="Held B.W."/>
            <person name="Levasseur A."/>
            <person name="Lombard V."/>
            <person name="Morin E."/>
            <person name="Otillar R."/>
            <person name="Lindquist E.A."/>
            <person name="Sun H."/>
            <person name="LaButti K.M."/>
            <person name="Schmutz J."/>
            <person name="Jabbour D."/>
            <person name="Luo H."/>
            <person name="Baker S.E."/>
            <person name="Pisabarro A.G."/>
            <person name="Walton J.D."/>
            <person name="Blanchette R.A."/>
            <person name="Henrissat B."/>
            <person name="Martin F."/>
            <person name="Cullen D."/>
            <person name="Hibbett D.S."/>
            <person name="Grigoriev I.V."/>
        </authorList>
    </citation>
    <scope>NUCLEOTIDE SEQUENCE [LARGE SCALE GENOMIC DNA]</scope>
    <source>
        <strain evidence="2">FD-172 SS1</strain>
    </source>
</reference>
<keyword evidence="2" id="KW-1185">Reference proteome</keyword>
<dbReference type="EMBL" id="KL198079">
    <property type="protein sequence ID" value="KDQ09388.1"/>
    <property type="molecule type" value="Genomic_DNA"/>
</dbReference>
<name>A0A067M0X6_BOTB1</name>
<gene>
    <name evidence="1" type="ORF">BOTBODRAFT_530282</name>
</gene>
<sequence>MCQHLLLESLLWQFSCSGINKRSVLLHQRSRQSLAFISHQAESIKLGLKLWRNWGLSLSATQMRMQMDLSRLSWRI</sequence>
<organism evidence="1 2">
    <name type="scientific">Botryobasidium botryosum (strain FD-172 SS1)</name>
    <dbReference type="NCBI Taxonomy" id="930990"/>
    <lineage>
        <taxon>Eukaryota</taxon>
        <taxon>Fungi</taxon>
        <taxon>Dikarya</taxon>
        <taxon>Basidiomycota</taxon>
        <taxon>Agaricomycotina</taxon>
        <taxon>Agaricomycetes</taxon>
        <taxon>Cantharellales</taxon>
        <taxon>Botryobasidiaceae</taxon>
        <taxon>Botryobasidium</taxon>
    </lineage>
</organism>
<dbReference type="Proteomes" id="UP000027195">
    <property type="component" value="Unassembled WGS sequence"/>
</dbReference>
<protein>
    <submittedName>
        <fullName evidence="1">Uncharacterized protein</fullName>
    </submittedName>
</protein>
<evidence type="ECO:0000313" key="1">
    <source>
        <dbReference type="EMBL" id="KDQ09388.1"/>
    </source>
</evidence>
<accession>A0A067M0X6</accession>
<dbReference type="AlphaFoldDB" id="A0A067M0X6"/>